<evidence type="ECO:0000256" key="2">
    <source>
        <dbReference type="ARBA" id="ARBA00023242"/>
    </source>
</evidence>
<evidence type="ECO:0000256" key="3">
    <source>
        <dbReference type="SAM" id="Coils"/>
    </source>
</evidence>
<dbReference type="STRING" id="113226.A0A139I9I4"/>
<feature type="region of interest" description="Disordered" evidence="4">
    <location>
        <begin position="369"/>
        <end position="393"/>
    </location>
</feature>
<name>A0A139I9I4_9PEZI</name>
<reference evidence="5 6" key="1">
    <citation type="submission" date="2015-07" db="EMBL/GenBank/DDBJ databases">
        <title>Comparative genomics of the Sigatoka disease complex on banana suggests a link between parallel evolutionary changes in Pseudocercospora fijiensis and Pseudocercospora eumusae and increased virulence on the banana host.</title>
        <authorList>
            <person name="Chang T.-C."/>
            <person name="Salvucci A."/>
            <person name="Crous P.W."/>
            <person name="Stergiopoulos I."/>
        </authorList>
    </citation>
    <scope>NUCLEOTIDE SEQUENCE [LARGE SCALE GENOMIC DNA]</scope>
    <source>
        <strain evidence="5 6">CBS 116634</strain>
    </source>
</reference>
<sequence>ANRVDAERRHSIDDIGRDRQVFLHQLHDPSTYSHISANELVKMAEFEDVPLAHLPNAEEDALHVSRMLTVEERAFQRVTKQLLSDKSVLKPALSYLPSSPPEGENEPPLHDPARVERFREDVLLDFANLESSIIRIQLILSSNQRERERYAAEKAKIINTAQAVRDNTLELRSHLQEAQQILERRKGYDEMATKILDDRKLQGRDDAKADIEKLEKEIEDLQQESVDYEGTWISRREQFDMVVREGEAMIKQIKGIKDEPEPEKDENMEDAEDGPKDGTSGRNTPIQDGRSPRPTEAEDATPLAESGEDDTPARPTNKFLEVEDATRPGSRMSSPLAQPASMPDDVDMAETPLAGSIIVELEDSKIDESMEVSAEQTAVGKLSAENMETMDET</sequence>
<organism evidence="5 6">
    <name type="scientific">Pseudocercospora musae</name>
    <dbReference type="NCBI Taxonomy" id="113226"/>
    <lineage>
        <taxon>Eukaryota</taxon>
        <taxon>Fungi</taxon>
        <taxon>Dikarya</taxon>
        <taxon>Ascomycota</taxon>
        <taxon>Pezizomycotina</taxon>
        <taxon>Dothideomycetes</taxon>
        <taxon>Dothideomycetidae</taxon>
        <taxon>Mycosphaerellales</taxon>
        <taxon>Mycosphaerellaceae</taxon>
        <taxon>Pseudocercospora</taxon>
    </lineage>
</organism>
<dbReference type="InterPro" id="IPR008501">
    <property type="entry name" value="THOC7/Mft1"/>
</dbReference>
<gene>
    <name evidence="5" type="ORF">AC579_219</name>
</gene>
<dbReference type="OrthoDB" id="205166at2759"/>
<evidence type="ECO:0000256" key="4">
    <source>
        <dbReference type="SAM" id="MobiDB-lite"/>
    </source>
</evidence>
<feature type="compositionally biased region" description="Acidic residues" evidence="4">
    <location>
        <begin position="260"/>
        <end position="272"/>
    </location>
</feature>
<keyword evidence="6" id="KW-1185">Reference proteome</keyword>
<dbReference type="Proteomes" id="UP000073492">
    <property type="component" value="Unassembled WGS sequence"/>
</dbReference>
<comment type="caution">
    <text evidence="5">The sequence shown here is derived from an EMBL/GenBank/DDBJ whole genome shotgun (WGS) entry which is preliminary data.</text>
</comment>
<dbReference type="Pfam" id="PF05615">
    <property type="entry name" value="THOC7"/>
    <property type="match status" value="1"/>
</dbReference>
<keyword evidence="2" id="KW-0539">Nucleus</keyword>
<dbReference type="GO" id="GO:0000445">
    <property type="term" value="C:THO complex part of transcription export complex"/>
    <property type="evidence" value="ECO:0007669"/>
    <property type="project" value="InterPro"/>
</dbReference>
<feature type="region of interest" description="Disordered" evidence="4">
    <location>
        <begin position="252"/>
        <end position="348"/>
    </location>
</feature>
<evidence type="ECO:0000313" key="5">
    <source>
        <dbReference type="EMBL" id="KXT11407.1"/>
    </source>
</evidence>
<evidence type="ECO:0000256" key="1">
    <source>
        <dbReference type="ARBA" id="ARBA00004123"/>
    </source>
</evidence>
<comment type="subcellular location">
    <subcellularLocation>
        <location evidence="1">Nucleus</location>
    </subcellularLocation>
</comment>
<dbReference type="EMBL" id="LFZO01000203">
    <property type="protein sequence ID" value="KXT11407.1"/>
    <property type="molecule type" value="Genomic_DNA"/>
</dbReference>
<dbReference type="AlphaFoldDB" id="A0A139I9I4"/>
<protein>
    <submittedName>
        <fullName evidence="5">Uncharacterized protein</fullName>
    </submittedName>
</protein>
<keyword evidence="3" id="KW-0175">Coiled coil</keyword>
<proteinExistence type="predicted"/>
<evidence type="ECO:0000313" key="6">
    <source>
        <dbReference type="Proteomes" id="UP000073492"/>
    </source>
</evidence>
<accession>A0A139I9I4</accession>
<feature type="non-terminal residue" evidence="5">
    <location>
        <position position="1"/>
    </location>
</feature>
<dbReference type="GO" id="GO:0006397">
    <property type="term" value="P:mRNA processing"/>
    <property type="evidence" value="ECO:0007669"/>
    <property type="project" value="InterPro"/>
</dbReference>
<feature type="coiled-coil region" evidence="3">
    <location>
        <begin position="204"/>
        <end position="231"/>
    </location>
</feature>